<accession>A0A402C420</accession>
<sequence length="80" mass="8931">MPHSSSCLSLHNSLPRFCTDRAGRAVLVVGRNSGSHTFRVSATPTYAGTPSLWTSITSLRHFFPKSAKCTVRHFRTLWKL</sequence>
<reference evidence="1 2" key="1">
    <citation type="submission" date="2018-11" db="EMBL/GenBank/DDBJ databases">
        <title>Microbial catabolism of amino acid.</title>
        <authorList>
            <person name="Hibi M."/>
            <person name="Ogawa J."/>
        </authorList>
    </citation>
    <scope>NUCLEOTIDE SEQUENCE [LARGE SCALE GENOMIC DNA]</scope>
    <source>
        <strain evidence="1 2">C31-06</strain>
    </source>
</reference>
<organism evidence="1 2">
    <name type="scientific">Rhodococcus wratislaviensis</name>
    <name type="common">Tsukamurella wratislaviensis</name>
    <dbReference type="NCBI Taxonomy" id="44752"/>
    <lineage>
        <taxon>Bacteria</taxon>
        <taxon>Bacillati</taxon>
        <taxon>Actinomycetota</taxon>
        <taxon>Actinomycetes</taxon>
        <taxon>Mycobacteriales</taxon>
        <taxon>Nocardiaceae</taxon>
        <taxon>Rhodococcus</taxon>
    </lineage>
</organism>
<proteinExistence type="predicted"/>
<dbReference type="EMBL" id="BHYM01000019">
    <property type="protein sequence ID" value="GCE38370.1"/>
    <property type="molecule type" value="Genomic_DNA"/>
</dbReference>
<comment type="caution">
    <text evidence="1">The sequence shown here is derived from an EMBL/GenBank/DDBJ whole genome shotgun (WGS) entry which is preliminary data.</text>
</comment>
<name>A0A402C420_RHOWR</name>
<evidence type="ECO:0000313" key="2">
    <source>
        <dbReference type="Proteomes" id="UP000287519"/>
    </source>
</evidence>
<dbReference type="AlphaFoldDB" id="A0A402C420"/>
<evidence type="ECO:0000313" key="1">
    <source>
        <dbReference type="EMBL" id="GCE38370.1"/>
    </source>
</evidence>
<protein>
    <submittedName>
        <fullName evidence="1">Uncharacterized protein</fullName>
    </submittedName>
</protein>
<gene>
    <name evidence="1" type="ORF">Rhow_001422</name>
</gene>
<dbReference type="Proteomes" id="UP000287519">
    <property type="component" value="Unassembled WGS sequence"/>
</dbReference>
<keyword evidence="2" id="KW-1185">Reference proteome</keyword>